<protein>
    <recommendedName>
        <fullName evidence="4">Outer membrane protein assembly factor BamE</fullName>
    </recommendedName>
</protein>
<comment type="subcellular location">
    <subcellularLocation>
        <location evidence="4">Cell outer membrane</location>
        <topology evidence="4">Lipid-anchor</topology>
    </subcellularLocation>
</comment>
<keyword evidence="3 4" id="KW-0998">Cell outer membrane</keyword>
<dbReference type="GO" id="GO:1990063">
    <property type="term" value="C:Bam protein complex"/>
    <property type="evidence" value="ECO:0007669"/>
    <property type="project" value="TreeGrafter"/>
</dbReference>
<gene>
    <name evidence="4" type="primary">bamE</name>
    <name evidence="6" type="ORF">BTO11_08490</name>
</gene>
<feature type="domain" description="Outer membrane protein assembly factor BamE" evidence="5">
    <location>
        <begin position="29"/>
        <end position="98"/>
    </location>
</feature>
<dbReference type="RefSeq" id="WP_105052192.1">
    <property type="nucleotide sequence ID" value="NZ_BMYG01000002.1"/>
</dbReference>
<evidence type="ECO:0000313" key="6">
    <source>
        <dbReference type="EMBL" id="PQJ53700.1"/>
    </source>
</evidence>
<sequence>MKQILITFILALSLSGCSLWIYKYDINQGNYLNQEDVNKLRISMTKEQVQFVLGTPLAENPFKSDKWHYVYTNKSGKTDKTTRKELVVSFNGDLLTTVSGDFEQPEEFNKSLDEN</sequence>
<dbReference type="InterPro" id="IPR037873">
    <property type="entry name" value="BamE-like"/>
</dbReference>
<dbReference type="HAMAP" id="MF_00925">
    <property type="entry name" value="OM_assembly_BamE"/>
    <property type="match status" value="1"/>
</dbReference>
<dbReference type="InterPro" id="IPR026592">
    <property type="entry name" value="BamE"/>
</dbReference>
<comment type="subunit">
    <text evidence="4">Part of the Bam complex.</text>
</comment>
<dbReference type="GO" id="GO:0051205">
    <property type="term" value="P:protein insertion into membrane"/>
    <property type="evidence" value="ECO:0007669"/>
    <property type="project" value="UniProtKB-UniRule"/>
</dbReference>
<comment type="similarity">
    <text evidence="4">Belongs to the BamE family.</text>
</comment>
<keyword evidence="2 4" id="KW-0472">Membrane</keyword>
<dbReference type="OrthoDB" id="9808250at2"/>
<evidence type="ECO:0000256" key="4">
    <source>
        <dbReference type="HAMAP-Rule" id="MF_00925"/>
    </source>
</evidence>
<organism evidence="6 7">
    <name type="scientific">Psychrosphaera saromensis</name>
    <dbReference type="NCBI Taxonomy" id="716813"/>
    <lineage>
        <taxon>Bacteria</taxon>
        <taxon>Pseudomonadati</taxon>
        <taxon>Pseudomonadota</taxon>
        <taxon>Gammaproteobacteria</taxon>
        <taxon>Alteromonadales</taxon>
        <taxon>Pseudoalteromonadaceae</taxon>
        <taxon>Psychrosphaera</taxon>
    </lineage>
</organism>
<proteinExistence type="inferred from homology"/>
<name>A0A2S7UWQ4_9GAMM</name>
<comment type="caution">
    <text evidence="6">The sequence shown here is derived from an EMBL/GenBank/DDBJ whole genome shotgun (WGS) entry which is preliminary data.</text>
</comment>
<keyword evidence="4" id="KW-0564">Palmitate</keyword>
<evidence type="ECO:0000313" key="7">
    <source>
        <dbReference type="Proteomes" id="UP000239007"/>
    </source>
</evidence>
<dbReference type="PANTHER" id="PTHR37482">
    <property type="entry name" value="OUTER MEMBRANE PROTEIN ASSEMBLY FACTOR BAME"/>
    <property type="match status" value="1"/>
</dbReference>
<comment type="function">
    <text evidence="4">Part of the outer membrane protein assembly complex, which is involved in assembly and insertion of beta-barrel proteins into the outer membrane.</text>
</comment>
<evidence type="ECO:0000259" key="5">
    <source>
        <dbReference type="Pfam" id="PF04355"/>
    </source>
</evidence>
<evidence type="ECO:0000256" key="1">
    <source>
        <dbReference type="ARBA" id="ARBA00022729"/>
    </source>
</evidence>
<dbReference type="PANTHER" id="PTHR37482:SF1">
    <property type="entry name" value="OUTER MEMBRANE PROTEIN ASSEMBLY FACTOR BAME"/>
    <property type="match status" value="1"/>
</dbReference>
<evidence type="ECO:0000256" key="3">
    <source>
        <dbReference type="ARBA" id="ARBA00023237"/>
    </source>
</evidence>
<dbReference type="AlphaFoldDB" id="A0A2S7UWQ4"/>
<dbReference type="Pfam" id="PF04355">
    <property type="entry name" value="BamE"/>
    <property type="match status" value="1"/>
</dbReference>
<dbReference type="Gene3D" id="3.30.1450.10">
    <property type="match status" value="1"/>
</dbReference>
<dbReference type="InterPro" id="IPR007450">
    <property type="entry name" value="BamE_dom"/>
</dbReference>
<dbReference type="Proteomes" id="UP000239007">
    <property type="component" value="Unassembled WGS sequence"/>
</dbReference>
<reference evidence="6 7" key="1">
    <citation type="submission" date="2016-12" db="EMBL/GenBank/DDBJ databases">
        <title>Diversity of luminous bacteria.</title>
        <authorList>
            <person name="Yoshizawa S."/>
            <person name="Kogure K."/>
        </authorList>
    </citation>
    <scope>NUCLEOTIDE SEQUENCE [LARGE SCALE GENOMIC DNA]</scope>
    <source>
        <strain evidence="6 7">SA4-48</strain>
    </source>
</reference>
<keyword evidence="1 4" id="KW-0732">Signal</keyword>
<keyword evidence="4" id="KW-0449">Lipoprotein</keyword>
<keyword evidence="7" id="KW-1185">Reference proteome</keyword>
<evidence type="ECO:0000256" key="2">
    <source>
        <dbReference type="ARBA" id="ARBA00023136"/>
    </source>
</evidence>
<dbReference type="EMBL" id="MSCH01000003">
    <property type="protein sequence ID" value="PQJ53700.1"/>
    <property type="molecule type" value="Genomic_DNA"/>
</dbReference>
<accession>A0A2S7UWQ4</accession>
<dbReference type="GO" id="GO:0043165">
    <property type="term" value="P:Gram-negative-bacterium-type cell outer membrane assembly"/>
    <property type="evidence" value="ECO:0007669"/>
    <property type="project" value="UniProtKB-UniRule"/>
</dbReference>
<dbReference type="GO" id="GO:0030674">
    <property type="term" value="F:protein-macromolecule adaptor activity"/>
    <property type="evidence" value="ECO:0007669"/>
    <property type="project" value="TreeGrafter"/>
</dbReference>
<dbReference type="PROSITE" id="PS51257">
    <property type="entry name" value="PROKAR_LIPOPROTEIN"/>
    <property type="match status" value="1"/>
</dbReference>